<evidence type="ECO:0000256" key="2">
    <source>
        <dbReference type="SAM" id="SignalP"/>
    </source>
</evidence>
<evidence type="ECO:0000313" key="5">
    <source>
        <dbReference type="EMBL" id="TPU64833.1"/>
    </source>
</evidence>
<reference evidence="4 8" key="3">
    <citation type="submission" date="2020-09" db="EMBL/GenBank/DDBJ databases">
        <title>Resistance determinants and their genetic context in bacteria from a longitudinal study of pigs reared under conventional and antibiotic-free husbandry practices.</title>
        <authorList>
            <person name="Poulin-Laprade D."/>
            <person name="Brouard J.-S."/>
            <person name="Gagnon N."/>
            <person name="Turcotte A."/>
            <person name="Langlois A."/>
            <person name="Matte J.J."/>
            <person name="Carrillo C.D."/>
            <person name="Zaheer R."/>
            <person name="McAllister T."/>
            <person name="Topp E."/>
            <person name="Talbot G."/>
        </authorList>
    </citation>
    <scope>NUCLEOTIDE SEQUENCE [LARGE SCALE GENOMIC DNA]</scope>
    <source>
        <strain evidence="4 8">Res13-Abat-PEA21-P4-01-A</strain>
    </source>
</reference>
<dbReference type="EMBL" id="CP062919">
    <property type="protein sequence ID" value="QPF13826.1"/>
    <property type="molecule type" value="Genomic_DNA"/>
</dbReference>
<evidence type="ECO:0000313" key="3">
    <source>
        <dbReference type="EMBL" id="KZA16202.1"/>
    </source>
</evidence>
<evidence type="ECO:0000313" key="6">
    <source>
        <dbReference type="Proteomes" id="UP000076296"/>
    </source>
</evidence>
<dbReference type="Proteomes" id="UP000315888">
    <property type="component" value="Unassembled WGS sequence"/>
</dbReference>
<dbReference type="EMBL" id="LRDT01000030">
    <property type="protein sequence ID" value="KZA16202.1"/>
    <property type="molecule type" value="Genomic_DNA"/>
</dbReference>
<dbReference type="Proteomes" id="UP000594659">
    <property type="component" value="Chromosome"/>
</dbReference>
<evidence type="ECO:0000313" key="8">
    <source>
        <dbReference type="Proteomes" id="UP000594659"/>
    </source>
</evidence>
<feature type="chain" id="PRO_5015037148" evidence="2">
    <location>
        <begin position="27"/>
        <end position="113"/>
    </location>
</feature>
<accession>A0A0E8PEE9</accession>
<evidence type="ECO:0000256" key="1">
    <source>
        <dbReference type="SAM" id="MobiDB-lite"/>
    </source>
</evidence>
<dbReference type="EMBL" id="VHGY01000023">
    <property type="protein sequence ID" value="TPU64833.1"/>
    <property type="molecule type" value="Genomic_DNA"/>
</dbReference>
<protein>
    <submittedName>
        <fullName evidence="3">Copper resistance protein B</fullName>
    </submittedName>
</protein>
<dbReference type="AlphaFoldDB" id="A0A0E8PEE9"/>
<feature type="compositionally biased region" description="Basic and acidic residues" evidence="1">
    <location>
        <begin position="47"/>
        <end position="83"/>
    </location>
</feature>
<feature type="compositionally biased region" description="Low complexity" evidence="1">
    <location>
        <begin position="84"/>
        <end position="93"/>
    </location>
</feature>
<evidence type="ECO:0000313" key="4">
    <source>
        <dbReference type="EMBL" id="QPF13826.1"/>
    </source>
</evidence>
<dbReference type="RefSeq" id="WP_000838338.1">
    <property type="nucleotide sequence ID" value="NZ_AP023077.1"/>
</dbReference>
<organism evidence="5 7">
    <name type="scientific">Acinetobacter baumannii</name>
    <dbReference type="NCBI Taxonomy" id="470"/>
    <lineage>
        <taxon>Bacteria</taxon>
        <taxon>Pseudomonadati</taxon>
        <taxon>Pseudomonadota</taxon>
        <taxon>Gammaproteobacteria</taxon>
        <taxon>Moraxellales</taxon>
        <taxon>Moraxellaceae</taxon>
        <taxon>Acinetobacter</taxon>
        <taxon>Acinetobacter calcoaceticus/baumannii complex</taxon>
    </lineage>
</organism>
<reference evidence="5 7" key="2">
    <citation type="submission" date="2019-06" db="EMBL/GenBank/DDBJ databases">
        <title>A Diverse Panel of Clinical Acinetobacter baumannii for Research Use.</title>
        <authorList>
            <person name="Mcgann P."/>
            <person name="Snesrud E."/>
            <person name="Galac M.R."/>
        </authorList>
    </citation>
    <scope>NUCLEOTIDE SEQUENCE [LARGE SCALE GENOMIC DNA]</scope>
    <source>
        <strain evidence="5 7">MRSN14237</strain>
    </source>
</reference>
<feature type="region of interest" description="Disordered" evidence="1">
    <location>
        <begin position="33"/>
        <end position="113"/>
    </location>
</feature>
<proteinExistence type="predicted"/>
<gene>
    <name evidence="3" type="primary">copB_2</name>
    <name evidence="5" type="ORF">FJU42_08880</name>
    <name evidence="4" type="ORF">IMO23_02310</name>
    <name evidence="3" type="ORF">LV35_02265</name>
</gene>
<name>A0A0E8PEE9_ACIBA</name>
<sequence>MKSLFRRGLTTLLCVGTLVAGTQSWAADAKQANSASTEVKVNPKAQENCKKPCDMKSEEKNQQDHSQHDHGKMTDMSQMDHSKMMNMDHSNMSDMDHSKMMNMDHSKMNMSNK</sequence>
<keyword evidence="2" id="KW-0732">Signal</keyword>
<evidence type="ECO:0000313" key="7">
    <source>
        <dbReference type="Proteomes" id="UP000315888"/>
    </source>
</evidence>
<reference evidence="3 6" key="1">
    <citation type="submission" date="2016-01" db="EMBL/GenBank/DDBJ databases">
        <title>Draft sequences of Acinetobacter baumannii isolates from wounded military personnel.</title>
        <authorList>
            <person name="Arivett B.A."/>
            <person name="Fiester S.E."/>
            <person name="Ream D.C."/>
            <person name="Actis L.A."/>
        </authorList>
    </citation>
    <scope>NUCLEOTIDE SEQUENCE [LARGE SCALE GENOMIC DNA]</scope>
    <source>
        <strain evidence="3 6">AB2828</strain>
    </source>
</reference>
<feature type="compositionally biased region" description="Basic and acidic residues" evidence="1">
    <location>
        <begin position="94"/>
        <end position="107"/>
    </location>
</feature>
<feature type="signal peptide" evidence="2">
    <location>
        <begin position="1"/>
        <end position="26"/>
    </location>
</feature>
<dbReference type="Proteomes" id="UP000076296">
    <property type="component" value="Unassembled WGS sequence"/>
</dbReference>